<sequence length="83" mass="9213">MILADFLPQFYQGIKSHATGVTQKFRDWMPARVPSLPPDHGPQLLGASANSPLVVFAAVYVALLHVKSDLKDQTSCCWRDMEV</sequence>
<feature type="transmembrane region" description="Helical" evidence="1">
    <location>
        <begin position="44"/>
        <end position="63"/>
    </location>
</feature>
<keyword evidence="1" id="KW-1133">Transmembrane helix</keyword>
<evidence type="ECO:0000256" key="1">
    <source>
        <dbReference type="SAM" id="Phobius"/>
    </source>
</evidence>
<comment type="caution">
    <text evidence="2">The sequence shown here is derived from an EMBL/GenBank/DDBJ whole genome shotgun (WGS) entry which is preliminary data.</text>
</comment>
<evidence type="ECO:0000313" key="3">
    <source>
        <dbReference type="Proteomes" id="UP000499080"/>
    </source>
</evidence>
<proteinExistence type="predicted"/>
<name>A0A4Y2DA49_ARAVE</name>
<organism evidence="2 3">
    <name type="scientific">Araneus ventricosus</name>
    <name type="common">Orbweaver spider</name>
    <name type="synonym">Epeira ventricosa</name>
    <dbReference type="NCBI Taxonomy" id="182803"/>
    <lineage>
        <taxon>Eukaryota</taxon>
        <taxon>Metazoa</taxon>
        <taxon>Ecdysozoa</taxon>
        <taxon>Arthropoda</taxon>
        <taxon>Chelicerata</taxon>
        <taxon>Arachnida</taxon>
        <taxon>Araneae</taxon>
        <taxon>Araneomorphae</taxon>
        <taxon>Entelegynae</taxon>
        <taxon>Araneoidea</taxon>
        <taxon>Araneidae</taxon>
        <taxon>Araneus</taxon>
    </lineage>
</organism>
<keyword evidence="1" id="KW-0812">Transmembrane</keyword>
<protein>
    <submittedName>
        <fullName evidence="2">Uncharacterized protein</fullName>
    </submittedName>
</protein>
<dbReference type="Proteomes" id="UP000499080">
    <property type="component" value="Unassembled WGS sequence"/>
</dbReference>
<dbReference type="AlphaFoldDB" id="A0A4Y2DA49"/>
<keyword evidence="3" id="KW-1185">Reference proteome</keyword>
<accession>A0A4Y2DA49</accession>
<dbReference type="EMBL" id="BGPR01088864">
    <property type="protein sequence ID" value="GBM12997.1"/>
    <property type="molecule type" value="Genomic_DNA"/>
</dbReference>
<evidence type="ECO:0000313" key="2">
    <source>
        <dbReference type="EMBL" id="GBM12997.1"/>
    </source>
</evidence>
<gene>
    <name evidence="2" type="ORF">AVEN_69941_1</name>
</gene>
<reference evidence="2 3" key="1">
    <citation type="journal article" date="2019" name="Sci. Rep.">
        <title>Orb-weaving spider Araneus ventricosus genome elucidates the spidroin gene catalogue.</title>
        <authorList>
            <person name="Kono N."/>
            <person name="Nakamura H."/>
            <person name="Ohtoshi R."/>
            <person name="Moran D.A.P."/>
            <person name="Shinohara A."/>
            <person name="Yoshida Y."/>
            <person name="Fujiwara M."/>
            <person name="Mori M."/>
            <person name="Tomita M."/>
            <person name="Arakawa K."/>
        </authorList>
    </citation>
    <scope>NUCLEOTIDE SEQUENCE [LARGE SCALE GENOMIC DNA]</scope>
</reference>
<keyword evidence="1" id="KW-0472">Membrane</keyword>